<dbReference type="RefSeq" id="WP_377511339.1">
    <property type="nucleotide sequence ID" value="NZ_JBHSQS010000007.1"/>
</dbReference>
<keyword evidence="2" id="KW-0472">Membrane</keyword>
<organism evidence="3 4">
    <name type="scientific">Micromonospora vulcania</name>
    <dbReference type="NCBI Taxonomy" id="1441873"/>
    <lineage>
        <taxon>Bacteria</taxon>
        <taxon>Bacillati</taxon>
        <taxon>Actinomycetota</taxon>
        <taxon>Actinomycetes</taxon>
        <taxon>Micromonosporales</taxon>
        <taxon>Micromonosporaceae</taxon>
        <taxon>Micromonospora</taxon>
    </lineage>
</organism>
<protein>
    <submittedName>
        <fullName evidence="3">Uncharacterized protein</fullName>
    </submittedName>
</protein>
<keyword evidence="2" id="KW-1133">Transmembrane helix</keyword>
<accession>A0ABW1H4C1</accession>
<name>A0ABW1H4C1_9ACTN</name>
<keyword evidence="2" id="KW-0812">Transmembrane</keyword>
<evidence type="ECO:0000313" key="4">
    <source>
        <dbReference type="Proteomes" id="UP001596226"/>
    </source>
</evidence>
<evidence type="ECO:0000256" key="2">
    <source>
        <dbReference type="SAM" id="Phobius"/>
    </source>
</evidence>
<dbReference type="EMBL" id="JBHSQS010000007">
    <property type="protein sequence ID" value="MFC5924530.1"/>
    <property type="molecule type" value="Genomic_DNA"/>
</dbReference>
<proteinExistence type="predicted"/>
<comment type="caution">
    <text evidence="3">The sequence shown here is derived from an EMBL/GenBank/DDBJ whole genome shotgun (WGS) entry which is preliminary data.</text>
</comment>
<sequence length="256" mass="26079">MPSDDRLWRERLASLADRAAAPSFTTDRLRARVRRRRTLLAAGTGAASILVVSLVTVAAAGIVGGGDPITGTGATPGPATSTGPTATTGKEPEVYVCGDRYDHPGSTSAGILTAGVSSVVKVSGDSGPAITVTFAATRAVQVASSPPSLLQVLYLKDGVIVGGGPMLNPPGDTSGQGVDAIRDGFDLAPGKPHEQQLGPRETLCPSLTWSEIWASPDRYEVAVVLGPVEERGEELTLGVPLPPSVASLVVKAALPG</sequence>
<dbReference type="Proteomes" id="UP001596226">
    <property type="component" value="Unassembled WGS sequence"/>
</dbReference>
<evidence type="ECO:0000256" key="1">
    <source>
        <dbReference type="SAM" id="MobiDB-lite"/>
    </source>
</evidence>
<feature type="transmembrane region" description="Helical" evidence="2">
    <location>
        <begin position="38"/>
        <end position="63"/>
    </location>
</feature>
<keyword evidence="4" id="KW-1185">Reference proteome</keyword>
<evidence type="ECO:0000313" key="3">
    <source>
        <dbReference type="EMBL" id="MFC5924530.1"/>
    </source>
</evidence>
<feature type="region of interest" description="Disordered" evidence="1">
    <location>
        <begin position="67"/>
        <end position="91"/>
    </location>
</feature>
<feature type="compositionally biased region" description="Low complexity" evidence="1">
    <location>
        <begin position="69"/>
        <end position="89"/>
    </location>
</feature>
<gene>
    <name evidence="3" type="ORF">ACFQGL_14365</name>
</gene>
<reference evidence="4" key="1">
    <citation type="journal article" date="2019" name="Int. J. Syst. Evol. Microbiol.">
        <title>The Global Catalogue of Microorganisms (GCM) 10K type strain sequencing project: providing services to taxonomists for standard genome sequencing and annotation.</title>
        <authorList>
            <consortium name="The Broad Institute Genomics Platform"/>
            <consortium name="The Broad Institute Genome Sequencing Center for Infectious Disease"/>
            <person name="Wu L."/>
            <person name="Ma J."/>
        </authorList>
    </citation>
    <scope>NUCLEOTIDE SEQUENCE [LARGE SCALE GENOMIC DNA]</scope>
    <source>
        <strain evidence="4">CGMCC 4.7144</strain>
    </source>
</reference>